<evidence type="ECO:0000259" key="3">
    <source>
        <dbReference type="PROSITE" id="PS51349"/>
    </source>
</evidence>
<dbReference type="Gene3D" id="3.20.20.70">
    <property type="entry name" value="Aldolase class I"/>
    <property type="match status" value="1"/>
</dbReference>
<dbReference type="GO" id="GO:0004460">
    <property type="term" value="F:L-lactate dehydrogenase (cytochrome) activity"/>
    <property type="evidence" value="ECO:0007669"/>
    <property type="project" value="TreeGrafter"/>
</dbReference>
<dbReference type="InterPro" id="IPR013785">
    <property type="entry name" value="Aldolase_TIM"/>
</dbReference>
<comment type="cofactor">
    <cofactor evidence="1">
        <name>FMN</name>
        <dbReference type="ChEBI" id="CHEBI:58210"/>
    </cofactor>
</comment>
<dbReference type="Pfam" id="PF01070">
    <property type="entry name" value="FMN_dh"/>
    <property type="match status" value="1"/>
</dbReference>
<dbReference type="RefSeq" id="XP_046062754.1">
    <property type="nucleotide sequence ID" value="XM_046202926.1"/>
</dbReference>
<dbReference type="PANTHER" id="PTHR10578:SF148">
    <property type="entry name" value="L-LACTATE DEHYDROGENASE (CYTOCHROME)"/>
    <property type="match status" value="1"/>
</dbReference>
<accession>A0A9P8PAT0</accession>
<sequence length="460" mass="51448">MFSRAFSRHYRATVLRWAVPVSGVALGTTLLATYSKPVFNDTRRKKRIVFLDDEEDDDEDLEEKRERERQEAIANKPPLSSIFSLTDFETIAKKVLPYGIWGYYSTGSDDEISLRENHYAYGRIFFRPQCLMDVSECSLETEMLGTKVSAPFYITAFAGSPSANPLAERALRNAAGLENIIHLVPFQLSFPVAEYGAGVLPSQQNFYQLHFYTQKQFDEAPQFLEQLKKDLPSVRAVFINVDLAALGNREKDFKIRASLDPDSASDVEGYAAQDAKYFTVTWDHIKKIKESTDLPIVLKGVLNKNDVLKAAEAGLAGALISSHGGRQLDFAMPTIEILAESKQLLKEKGLDKNFELFIDGGIRRGSDIIKALCLGASGVGLGRPFLYSLASYGEPGVQKAIQILKKEMIRDMQLLGVTSISQLNEDMVDITSLKYKGLQVRDSLYDQNYTEMPGPVFKTE</sequence>
<comment type="caution">
    <text evidence="4">The sequence shown here is derived from an EMBL/GenBank/DDBJ whole genome shotgun (WGS) entry which is preliminary data.</text>
</comment>
<dbReference type="EMBL" id="JAEUBE010000158">
    <property type="protein sequence ID" value="KAH3668340.1"/>
    <property type="molecule type" value="Genomic_DNA"/>
</dbReference>
<dbReference type="GeneID" id="70234061"/>
<dbReference type="InterPro" id="IPR037396">
    <property type="entry name" value="FMN_HAD"/>
</dbReference>
<dbReference type="Proteomes" id="UP000769157">
    <property type="component" value="Unassembled WGS sequence"/>
</dbReference>
<reference evidence="4" key="2">
    <citation type="submission" date="2021-01" db="EMBL/GenBank/DDBJ databases">
        <authorList>
            <person name="Schikora-Tamarit M.A."/>
        </authorList>
    </citation>
    <scope>NUCLEOTIDE SEQUENCE</scope>
    <source>
        <strain evidence="4">CBS6075</strain>
    </source>
</reference>
<dbReference type="SUPFAM" id="SSF51395">
    <property type="entry name" value="FMN-linked oxidoreductases"/>
    <property type="match status" value="1"/>
</dbReference>
<dbReference type="GO" id="GO:0006089">
    <property type="term" value="P:lactate metabolic process"/>
    <property type="evidence" value="ECO:0007669"/>
    <property type="project" value="TreeGrafter"/>
</dbReference>
<evidence type="ECO:0000256" key="1">
    <source>
        <dbReference type="ARBA" id="ARBA00001917"/>
    </source>
</evidence>
<evidence type="ECO:0000256" key="2">
    <source>
        <dbReference type="ARBA" id="ARBA00023002"/>
    </source>
</evidence>
<dbReference type="PROSITE" id="PS51349">
    <property type="entry name" value="FMN_HYDROXY_ACID_DH_2"/>
    <property type="match status" value="1"/>
</dbReference>
<dbReference type="PANTHER" id="PTHR10578">
    <property type="entry name" value="S -2-HYDROXY-ACID OXIDASE-RELATED"/>
    <property type="match status" value="1"/>
</dbReference>
<keyword evidence="2" id="KW-0560">Oxidoreductase</keyword>
<protein>
    <recommendedName>
        <fullName evidence="3">FMN hydroxy acid dehydrogenase domain-containing protein</fullName>
    </recommendedName>
</protein>
<dbReference type="OrthoDB" id="1925334at2759"/>
<reference evidence="4" key="1">
    <citation type="journal article" date="2021" name="Open Biol.">
        <title>Shared evolutionary footprints suggest mitochondrial oxidative damage underlies multiple complex I losses in fungi.</title>
        <authorList>
            <person name="Schikora-Tamarit M.A."/>
            <person name="Marcet-Houben M."/>
            <person name="Nosek J."/>
            <person name="Gabaldon T."/>
        </authorList>
    </citation>
    <scope>NUCLEOTIDE SEQUENCE</scope>
    <source>
        <strain evidence="4">CBS6075</strain>
    </source>
</reference>
<evidence type="ECO:0000313" key="4">
    <source>
        <dbReference type="EMBL" id="KAH3668340.1"/>
    </source>
</evidence>
<gene>
    <name evidence="4" type="ORF">OGAPHI_002094</name>
</gene>
<proteinExistence type="predicted"/>
<dbReference type="AlphaFoldDB" id="A0A9P8PAT0"/>
<dbReference type="InterPro" id="IPR000262">
    <property type="entry name" value="FMN-dep_DH"/>
</dbReference>
<keyword evidence="5" id="KW-1185">Reference proteome</keyword>
<evidence type="ECO:0000313" key="5">
    <source>
        <dbReference type="Proteomes" id="UP000769157"/>
    </source>
</evidence>
<organism evidence="4 5">
    <name type="scientific">Ogataea philodendri</name>
    <dbReference type="NCBI Taxonomy" id="1378263"/>
    <lineage>
        <taxon>Eukaryota</taxon>
        <taxon>Fungi</taxon>
        <taxon>Dikarya</taxon>
        <taxon>Ascomycota</taxon>
        <taxon>Saccharomycotina</taxon>
        <taxon>Pichiomycetes</taxon>
        <taxon>Pichiales</taxon>
        <taxon>Pichiaceae</taxon>
        <taxon>Ogataea</taxon>
    </lineage>
</organism>
<name>A0A9P8PAT0_9ASCO</name>
<feature type="domain" description="FMN hydroxy acid dehydrogenase" evidence="3">
    <location>
        <begin position="77"/>
        <end position="433"/>
    </location>
</feature>